<gene>
    <name evidence="1" type="ORF">CGL56_04480</name>
</gene>
<dbReference type="AlphaFoldDB" id="A0A2G0CJZ7"/>
<keyword evidence="2" id="KW-1185">Reference proteome</keyword>
<dbReference type="EMBL" id="PDLO01000001">
    <property type="protein sequence ID" value="PHL00297.1"/>
    <property type="molecule type" value="Genomic_DNA"/>
</dbReference>
<protein>
    <submittedName>
        <fullName evidence="1">Uncharacterized protein</fullName>
    </submittedName>
</protein>
<accession>A0A2G0CJZ7</accession>
<organism evidence="1 2">
    <name type="scientific">Neolewinella marina</name>
    <dbReference type="NCBI Taxonomy" id="438751"/>
    <lineage>
        <taxon>Bacteria</taxon>
        <taxon>Pseudomonadati</taxon>
        <taxon>Bacteroidota</taxon>
        <taxon>Saprospiria</taxon>
        <taxon>Saprospirales</taxon>
        <taxon>Lewinellaceae</taxon>
        <taxon>Neolewinella</taxon>
    </lineage>
</organism>
<comment type="caution">
    <text evidence="1">The sequence shown here is derived from an EMBL/GenBank/DDBJ whole genome shotgun (WGS) entry which is preliminary data.</text>
</comment>
<proteinExistence type="predicted"/>
<dbReference type="Proteomes" id="UP000226437">
    <property type="component" value="Unassembled WGS sequence"/>
</dbReference>
<reference evidence="1 2" key="1">
    <citation type="submission" date="2017-10" db="EMBL/GenBank/DDBJ databases">
        <title>The draft genome sequence of Lewinella marina KCTC 32374.</title>
        <authorList>
            <person name="Wang K."/>
        </authorList>
    </citation>
    <scope>NUCLEOTIDE SEQUENCE [LARGE SCALE GENOMIC DNA]</scope>
    <source>
        <strain evidence="1 2">MKG-38</strain>
    </source>
</reference>
<evidence type="ECO:0000313" key="2">
    <source>
        <dbReference type="Proteomes" id="UP000226437"/>
    </source>
</evidence>
<evidence type="ECO:0000313" key="1">
    <source>
        <dbReference type="EMBL" id="PHL00297.1"/>
    </source>
</evidence>
<sequence length="184" mass="21167">MVLAFFLGWLLYRSIEEPITFADERAVRQDAVAEKLKTIRTTQEMYRDITGVFAPNFDTLKQVLRNERFMEVRIIGDPDDPDFDPTTAYDTIYSPAIDSVEALGINLDDLEIVPFTENVSFEISADTIDYQSTKVPVVQVGIPYKEFMGRFADARFKRYDQRYDPNKPIKFGDLSKPSLAGNWE</sequence>
<name>A0A2G0CJZ7_9BACT</name>